<organism evidence="2 3">
    <name type="scientific">Paramuricea clavata</name>
    <name type="common">Red gorgonian</name>
    <name type="synonym">Violescent sea-whip</name>
    <dbReference type="NCBI Taxonomy" id="317549"/>
    <lineage>
        <taxon>Eukaryota</taxon>
        <taxon>Metazoa</taxon>
        <taxon>Cnidaria</taxon>
        <taxon>Anthozoa</taxon>
        <taxon>Octocorallia</taxon>
        <taxon>Malacalcyonacea</taxon>
        <taxon>Plexauridae</taxon>
        <taxon>Paramuricea</taxon>
    </lineage>
</organism>
<comment type="caution">
    <text evidence="2">The sequence shown here is derived from an EMBL/GenBank/DDBJ whole genome shotgun (WGS) entry which is preliminary data.</text>
</comment>
<name>A0A7D9JJT6_PARCT</name>
<accession>A0A7D9JJT6</accession>
<dbReference type="Proteomes" id="UP001152795">
    <property type="component" value="Unassembled WGS sequence"/>
</dbReference>
<keyword evidence="3" id="KW-1185">Reference proteome</keyword>
<evidence type="ECO:0000259" key="1">
    <source>
        <dbReference type="Pfam" id="PF14040"/>
    </source>
</evidence>
<dbReference type="AlphaFoldDB" id="A0A7D9JJT6"/>
<evidence type="ECO:0000313" key="2">
    <source>
        <dbReference type="EMBL" id="CAB4031407.1"/>
    </source>
</evidence>
<dbReference type="InterPro" id="IPR029476">
    <property type="entry name" value="DNase_NucA_NucB"/>
</dbReference>
<protein>
    <recommendedName>
        <fullName evidence="1">Deoxyribonuclease NucA/NucB domain-containing protein</fullName>
    </recommendedName>
</protein>
<gene>
    <name evidence="2" type="ORF">PACLA_8A081478</name>
</gene>
<evidence type="ECO:0000313" key="3">
    <source>
        <dbReference type="Proteomes" id="UP001152795"/>
    </source>
</evidence>
<proteinExistence type="predicted"/>
<dbReference type="OrthoDB" id="10049943at2759"/>
<reference evidence="2" key="1">
    <citation type="submission" date="2020-04" db="EMBL/GenBank/DDBJ databases">
        <authorList>
            <person name="Alioto T."/>
            <person name="Alioto T."/>
            <person name="Gomez Garrido J."/>
        </authorList>
    </citation>
    <scope>NUCLEOTIDE SEQUENCE</scope>
    <source>
        <strain evidence="2">A484AB</strain>
    </source>
</reference>
<sequence>MEILLRLVACIVLLVAYTTANIVQDSADEIENEELFLEKRQPCPTITFPCGPGSPMPTVCLNMKTAIANGHPSQLHRITDRNAIAKNRRDSGCTRMPKPPGKNCDEYPFASSQEGGTGAQIMAVPIRENSMQGGLLGGFYRSQGIGDGDCYNVIA</sequence>
<dbReference type="EMBL" id="CACRXK020017607">
    <property type="protein sequence ID" value="CAB4031407.1"/>
    <property type="molecule type" value="Genomic_DNA"/>
</dbReference>
<dbReference type="Pfam" id="PF14040">
    <property type="entry name" value="DNase_NucA_NucB"/>
    <property type="match status" value="1"/>
</dbReference>
<feature type="domain" description="Deoxyribonuclease NucA/NucB" evidence="1">
    <location>
        <begin position="63"/>
        <end position="153"/>
    </location>
</feature>